<gene>
    <name evidence="4" type="ORF">PECAL_4P04980</name>
</gene>
<protein>
    <recommendedName>
        <fullName evidence="3">SS18 N-terminal domain-containing protein</fullName>
    </recommendedName>
</protein>
<dbReference type="AlphaFoldDB" id="A0A8J2SLT9"/>
<dbReference type="InterPro" id="IPR001005">
    <property type="entry name" value="SANT/Myb"/>
</dbReference>
<dbReference type="Proteomes" id="UP000789595">
    <property type="component" value="Unassembled WGS sequence"/>
</dbReference>
<organism evidence="4 5">
    <name type="scientific">Pelagomonas calceolata</name>
    <dbReference type="NCBI Taxonomy" id="35677"/>
    <lineage>
        <taxon>Eukaryota</taxon>
        <taxon>Sar</taxon>
        <taxon>Stramenopiles</taxon>
        <taxon>Ochrophyta</taxon>
        <taxon>Pelagophyceae</taxon>
        <taxon>Pelagomonadales</taxon>
        <taxon>Pelagomonadaceae</taxon>
        <taxon>Pelagomonas</taxon>
    </lineage>
</organism>
<feature type="region of interest" description="Disordered" evidence="2">
    <location>
        <begin position="161"/>
        <end position="195"/>
    </location>
</feature>
<reference evidence="4" key="1">
    <citation type="submission" date="2021-11" db="EMBL/GenBank/DDBJ databases">
        <authorList>
            <consortium name="Genoscope - CEA"/>
            <person name="William W."/>
        </authorList>
    </citation>
    <scope>NUCLEOTIDE SEQUENCE</scope>
</reference>
<feature type="domain" description="SS18 N-terminal" evidence="3">
    <location>
        <begin position="15"/>
        <end position="59"/>
    </location>
</feature>
<keyword evidence="5" id="KW-1185">Reference proteome</keyword>
<dbReference type="OrthoDB" id="118550at2759"/>
<proteinExistence type="inferred from homology"/>
<feature type="compositionally biased region" description="Low complexity" evidence="2">
    <location>
        <begin position="240"/>
        <end position="265"/>
    </location>
</feature>
<feature type="region of interest" description="Disordered" evidence="2">
    <location>
        <begin position="234"/>
        <end position="295"/>
    </location>
</feature>
<name>A0A8J2SLT9_9STRA</name>
<dbReference type="Pfam" id="PF05030">
    <property type="entry name" value="SSXT"/>
    <property type="match status" value="1"/>
</dbReference>
<evidence type="ECO:0000256" key="1">
    <source>
        <dbReference type="ARBA" id="ARBA00007945"/>
    </source>
</evidence>
<evidence type="ECO:0000313" key="4">
    <source>
        <dbReference type="EMBL" id="CAH0373311.1"/>
    </source>
</evidence>
<dbReference type="EMBL" id="CAKKNE010000004">
    <property type="protein sequence ID" value="CAH0373311.1"/>
    <property type="molecule type" value="Genomic_DNA"/>
</dbReference>
<evidence type="ECO:0000259" key="3">
    <source>
        <dbReference type="Pfam" id="PF05030"/>
    </source>
</evidence>
<dbReference type="SUPFAM" id="SSF46689">
    <property type="entry name" value="Homeodomain-like"/>
    <property type="match status" value="1"/>
</dbReference>
<dbReference type="CDD" id="cd00167">
    <property type="entry name" value="SANT"/>
    <property type="match status" value="1"/>
</dbReference>
<dbReference type="InterPro" id="IPR009057">
    <property type="entry name" value="Homeodomain-like_sf"/>
</dbReference>
<evidence type="ECO:0000313" key="5">
    <source>
        <dbReference type="Proteomes" id="UP000789595"/>
    </source>
</evidence>
<dbReference type="Gene3D" id="1.20.58.1880">
    <property type="match status" value="1"/>
</dbReference>
<evidence type="ECO:0000256" key="2">
    <source>
        <dbReference type="SAM" id="MobiDB-lite"/>
    </source>
</evidence>
<accession>A0A8J2SLT9</accession>
<comment type="similarity">
    <text evidence="1">Belongs to the SS18 family.</text>
</comment>
<sequence length="295" mass="31743">MADQQEPPIWVDELVARNEELLKAVAENQALGRLADAVAYQELFQQNVLKLATFCDLSNEVLDSGDATLGGVVNRQDATVQQRVSQITDEKELENLVEQIPCAQCKRLRIGGNICRGLPPDGKGHLAPNWDYREGPEVAAAAPLGNARDEAARLREFSRRMEATSAPPRVAIPEAPSVRRQETTSQSHRRRWSEAEKALCAQGMERFGEKAHKKIAELIKTRTAAQVRTYIAKQRKAVAKPRAPAPAARAPAPAARAPAPAARAPASPPRARPPPGAAPLGPATLTPGGSVVPGK</sequence>
<comment type="caution">
    <text evidence="4">The sequence shown here is derived from an EMBL/GenBank/DDBJ whole genome shotgun (WGS) entry which is preliminary data.</text>
</comment>
<feature type="compositionally biased region" description="Pro residues" evidence="2">
    <location>
        <begin position="266"/>
        <end position="277"/>
    </location>
</feature>
<dbReference type="InterPro" id="IPR007726">
    <property type="entry name" value="SS18_N"/>
</dbReference>